<dbReference type="AlphaFoldDB" id="A0A0B1RDM4"/>
<dbReference type="SUPFAM" id="SSF51735">
    <property type="entry name" value="NAD(P)-binding Rossmann-fold domains"/>
    <property type="match status" value="1"/>
</dbReference>
<dbReference type="Pfam" id="PF01370">
    <property type="entry name" value="Epimerase"/>
    <property type="match status" value="1"/>
</dbReference>
<dbReference type="GO" id="GO:0004029">
    <property type="term" value="F:aldehyde dehydrogenase (NAD+) activity"/>
    <property type="evidence" value="ECO:0007669"/>
    <property type="project" value="TreeGrafter"/>
</dbReference>
<feature type="chain" id="PRO_5002081717" description="NAD-dependent epimerase/dehydratase domain-containing protein" evidence="1">
    <location>
        <begin position="20"/>
        <end position="275"/>
    </location>
</feature>
<evidence type="ECO:0000313" key="4">
    <source>
        <dbReference type="Proteomes" id="UP000030853"/>
    </source>
</evidence>
<dbReference type="InterPro" id="IPR036291">
    <property type="entry name" value="NAD(P)-bd_dom_sf"/>
</dbReference>
<protein>
    <recommendedName>
        <fullName evidence="2">NAD-dependent epimerase/dehydratase domain-containing protein</fullName>
    </recommendedName>
</protein>
<gene>
    <name evidence="3" type="ORF">QU24_02000</name>
</gene>
<dbReference type="EMBL" id="JTJJ01000010">
    <property type="protein sequence ID" value="KHJ69761.1"/>
    <property type="molecule type" value="Genomic_DNA"/>
</dbReference>
<dbReference type="InterPro" id="IPR001509">
    <property type="entry name" value="Epimerase_deHydtase"/>
</dbReference>
<proteinExistence type="predicted"/>
<evidence type="ECO:0000256" key="1">
    <source>
        <dbReference type="SAM" id="SignalP"/>
    </source>
</evidence>
<evidence type="ECO:0000313" key="3">
    <source>
        <dbReference type="EMBL" id="KHJ69761.1"/>
    </source>
</evidence>
<dbReference type="PANTHER" id="PTHR48079:SF6">
    <property type="entry name" value="NAD(P)-BINDING DOMAIN-CONTAINING PROTEIN-RELATED"/>
    <property type="match status" value="1"/>
</dbReference>
<accession>A0A0B1RDM4</accession>
<dbReference type="Gene3D" id="3.40.50.720">
    <property type="entry name" value="NAD(P)-binding Rossmann-like Domain"/>
    <property type="match status" value="1"/>
</dbReference>
<dbReference type="RefSeq" id="WP_039327860.1">
    <property type="nucleotide sequence ID" value="NZ_JTJJ01000010.1"/>
</dbReference>
<dbReference type="PANTHER" id="PTHR48079">
    <property type="entry name" value="PROTEIN YEEZ"/>
    <property type="match status" value="1"/>
</dbReference>
<sequence length="275" mass="29284">MKKVAIVGLGWLGMPLAMALTARGWQVTGSKTSPDGVDAARRCGIEAFQLVLTPEIECEADELATLMAVDALVVTLPANRTVQGGEDYMQAVQNVVDTALAHKVPRIIFTSSSSVYGTGSGVMKESSALQPESVAGKTLVELENWLHDLPGTSVDVVRLAGLVGPNRHPGRFLAGKTGLDNGGHAVNLVHLDDVVDAIVLLLQTPKGGRVYNLCASKHPARDDFYPFVSKQLGLVPPTFAAEAERTAGKVVDGSKICNELGFEYSYDDPMKMPLE</sequence>
<dbReference type="Proteomes" id="UP000030853">
    <property type="component" value="Unassembled WGS sequence"/>
</dbReference>
<feature type="signal peptide" evidence="1">
    <location>
        <begin position="1"/>
        <end position="19"/>
    </location>
</feature>
<name>A0A0B1RDM4_9GAMM</name>
<dbReference type="CDD" id="cd05266">
    <property type="entry name" value="SDR_a4"/>
    <property type="match status" value="1"/>
</dbReference>
<organism evidence="3 4">
    <name type="scientific">Pantoea rodasii</name>
    <dbReference type="NCBI Taxonomy" id="1076549"/>
    <lineage>
        <taxon>Bacteria</taxon>
        <taxon>Pseudomonadati</taxon>
        <taxon>Pseudomonadota</taxon>
        <taxon>Gammaproteobacteria</taxon>
        <taxon>Enterobacterales</taxon>
        <taxon>Erwiniaceae</taxon>
        <taxon>Pantoea</taxon>
    </lineage>
</organism>
<keyword evidence="1" id="KW-0732">Signal</keyword>
<feature type="domain" description="NAD-dependent epimerase/dehydratase" evidence="2">
    <location>
        <begin position="8"/>
        <end position="214"/>
    </location>
</feature>
<dbReference type="InterPro" id="IPR051783">
    <property type="entry name" value="NAD(P)-dependent_oxidoreduct"/>
</dbReference>
<reference evidence="3 4" key="1">
    <citation type="submission" date="2014-11" db="EMBL/GenBank/DDBJ databases">
        <title>Genome sequencing of Pantoea rodasii ND03.</title>
        <authorList>
            <person name="Muhamad Yunos N.Y."/>
            <person name="Chan K.-G."/>
        </authorList>
    </citation>
    <scope>NUCLEOTIDE SEQUENCE [LARGE SCALE GENOMIC DNA]</scope>
    <source>
        <strain evidence="3 4">ND03</strain>
    </source>
</reference>
<dbReference type="GO" id="GO:0005737">
    <property type="term" value="C:cytoplasm"/>
    <property type="evidence" value="ECO:0007669"/>
    <property type="project" value="TreeGrafter"/>
</dbReference>
<comment type="caution">
    <text evidence="3">The sequence shown here is derived from an EMBL/GenBank/DDBJ whole genome shotgun (WGS) entry which is preliminary data.</text>
</comment>
<evidence type="ECO:0000259" key="2">
    <source>
        <dbReference type="Pfam" id="PF01370"/>
    </source>
</evidence>